<evidence type="ECO:0000256" key="4">
    <source>
        <dbReference type="ARBA" id="ARBA00011503"/>
    </source>
</evidence>
<accession>A0A6N3GQU2</accession>
<evidence type="ECO:0000259" key="15">
    <source>
        <dbReference type="Pfam" id="PF17837"/>
    </source>
</evidence>
<dbReference type="GO" id="GO:0009366">
    <property type="term" value="C:enterobactin synthetase complex"/>
    <property type="evidence" value="ECO:0007669"/>
    <property type="project" value="InterPro"/>
</dbReference>
<dbReference type="PANTHER" id="PTHR38096">
    <property type="entry name" value="ENTEROBACTIN SYNTHASE COMPONENT D"/>
    <property type="match status" value="1"/>
</dbReference>
<dbReference type="AlphaFoldDB" id="A0A6N3GQU2"/>
<dbReference type="GO" id="GO:0008897">
    <property type="term" value="F:holo-[acyl-carrier-protein] synthase activity"/>
    <property type="evidence" value="ECO:0007669"/>
    <property type="project" value="InterPro"/>
</dbReference>
<dbReference type="PRINTS" id="PR01399">
    <property type="entry name" value="ENTSNTHTASED"/>
</dbReference>
<comment type="catalytic activity">
    <reaction evidence="11">
        <text>apo-[peptidyl-carrier protein] + CoA = holo-[peptidyl-carrier protein] + adenosine 3',5'-bisphosphate + H(+)</text>
        <dbReference type="Rhea" id="RHEA:46228"/>
        <dbReference type="Rhea" id="RHEA-COMP:11479"/>
        <dbReference type="Rhea" id="RHEA-COMP:11480"/>
        <dbReference type="ChEBI" id="CHEBI:15378"/>
        <dbReference type="ChEBI" id="CHEBI:29999"/>
        <dbReference type="ChEBI" id="CHEBI:57287"/>
        <dbReference type="ChEBI" id="CHEBI:58343"/>
        <dbReference type="ChEBI" id="CHEBI:64479"/>
    </reaction>
</comment>
<protein>
    <recommendedName>
        <fullName evidence="5">Enterobactin synthase component D</fullName>
    </recommendedName>
    <alternativeName>
        <fullName evidence="8">4'-phosphopantetheinyl transferase EntD</fullName>
    </alternativeName>
    <alternativeName>
        <fullName evidence="9">Enterochelin synthase D</fullName>
    </alternativeName>
</protein>
<comment type="pathway">
    <text evidence="2">Siderophore biosynthesis; enterobactin biosynthesis.</text>
</comment>
<dbReference type="UniPathway" id="UPA00017"/>
<feature type="binding site" evidence="13">
    <location>
        <position position="107"/>
    </location>
    <ligand>
        <name>Mg(2+)</name>
        <dbReference type="ChEBI" id="CHEBI:18420"/>
    </ligand>
</feature>
<feature type="binding site" evidence="13">
    <location>
        <position position="108"/>
    </location>
    <ligand>
        <name>Mg(2+)</name>
        <dbReference type="ChEBI" id="CHEBI:18420"/>
    </ligand>
</feature>
<dbReference type="InterPro" id="IPR041354">
    <property type="entry name" value="4PPT_N"/>
</dbReference>
<evidence type="ECO:0000256" key="10">
    <source>
        <dbReference type="ARBA" id="ARBA00049176"/>
    </source>
</evidence>
<dbReference type="GO" id="GO:0005886">
    <property type="term" value="C:plasma membrane"/>
    <property type="evidence" value="ECO:0007669"/>
    <property type="project" value="TreeGrafter"/>
</dbReference>
<keyword evidence="13" id="KW-0479">Metal-binding</keyword>
<dbReference type="Pfam" id="PF17837">
    <property type="entry name" value="4PPT_N"/>
    <property type="match status" value="1"/>
</dbReference>
<feature type="binding site" evidence="12">
    <location>
        <position position="152"/>
    </location>
    <ligand>
        <name>CoA</name>
        <dbReference type="ChEBI" id="CHEBI:57287"/>
    </ligand>
</feature>
<comment type="subunit">
    <text evidence="4">EntB, EntD, EntE, and EntF form a multienzyme complex called enterobactin synthase.</text>
</comment>
<evidence type="ECO:0000256" key="5">
    <source>
        <dbReference type="ARBA" id="ARBA00019087"/>
    </source>
</evidence>
<dbReference type="PANTHER" id="PTHR38096:SF1">
    <property type="entry name" value="ENTEROBACTIN SYNTHASE COMPONENT D"/>
    <property type="match status" value="1"/>
</dbReference>
<gene>
    <name evidence="16" type="ORF">KOLFYP65_05092</name>
</gene>
<evidence type="ECO:0000256" key="6">
    <source>
        <dbReference type="ARBA" id="ARBA00022679"/>
    </source>
</evidence>
<dbReference type="InterPro" id="IPR003542">
    <property type="entry name" value="Enbac_synth_compD-like"/>
</dbReference>
<reference evidence="16" key="1">
    <citation type="submission" date="2019-11" db="EMBL/GenBank/DDBJ databases">
        <authorList>
            <person name="Feng L."/>
        </authorList>
    </citation>
    <scope>NUCLEOTIDE SEQUENCE</scope>
    <source>
        <strain evidence="16">KOxytocaLFYP65</strain>
    </source>
</reference>
<dbReference type="Pfam" id="PF01648">
    <property type="entry name" value="ACPS"/>
    <property type="match status" value="1"/>
</dbReference>
<dbReference type="InterPro" id="IPR008278">
    <property type="entry name" value="4-PPantetheinyl_Trfase_dom"/>
</dbReference>
<evidence type="ECO:0000256" key="12">
    <source>
        <dbReference type="PIRSR" id="PIRSR603542-1"/>
    </source>
</evidence>
<dbReference type="GO" id="GO:0009239">
    <property type="term" value="P:enterobactin biosynthetic process"/>
    <property type="evidence" value="ECO:0007669"/>
    <property type="project" value="UniProtKB-UniPathway"/>
</dbReference>
<evidence type="ECO:0000256" key="7">
    <source>
        <dbReference type="ARBA" id="ARBA00023191"/>
    </source>
</evidence>
<evidence type="ECO:0000256" key="11">
    <source>
        <dbReference type="ARBA" id="ARBA00049191"/>
    </source>
</evidence>
<dbReference type="GO" id="GO:0000287">
    <property type="term" value="F:magnesium ion binding"/>
    <property type="evidence" value="ECO:0007669"/>
    <property type="project" value="InterPro"/>
</dbReference>
<sequence>MQTQRSIIQLADRSLQRVDFDPLTFRPEDLLWLPHHARLTGCARKRQSEHLAGRIAAVYALREVGETEVPAIGDQRQPLWPHPWYGSISHCERSALAVVSVRPIGVDIERILTPDLAAELESCIINSAEKSLLDASGLGPELALTLAFSAKESAFKASHPDVQAGVAFSDFTLAYIKEGNLLLRLSAREYRLQWIKAGDYVITLCAA</sequence>
<evidence type="ECO:0000256" key="1">
    <source>
        <dbReference type="ARBA" id="ARBA00003937"/>
    </source>
</evidence>
<dbReference type="RefSeq" id="WP_070557270.1">
    <property type="nucleotide sequence ID" value="NZ_CACRTM010000032.1"/>
</dbReference>
<name>A0A6N3GQU2_KLEOX</name>
<feature type="binding site" evidence="12">
    <location>
        <position position="46"/>
    </location>
    <ligand>
        <name>CoA</name>
        <dbReference type="ChEBI" id="CHEBI:57287"/>
    </ligand>
</feature>
<keyword evidence="7" id="KW-0259">Enterobactin biosynthesis</keyword>
<comment type="catalytic activity">
    <reaction evidence="10">
        <text>apo-[aryl-carrier protein] + CoA = holo-[aryl-carrier protein] + adenosine 3',5'-bisphosphate + H(+)</text>
        <dbReference type="Rhea" id="RHEA:48404"/>
        <dbReference type="Rhea" id="RHEA-COMP:15903"/>
        <dbReference type="Rhea" id="RHEA-COMP:17557"/>
        <dbReference type="ChEBI" id="CHEBI:15378"/>
        <dbReference type="ChEBI" id="CHEBI:29999"/>
        <dbReference type="ChEBI" id="CHEBI:57287"/>
        <dbReference type="ChEBI" id="CHEBI:58343"/>
        <dbReference type="ChEBI" id="CHEBI:64479"/>
    </reaction>
</comment>
<keyword evidence="13" id="KW-0460">Magnesium</keyword>
<comment type="function">
    <text evidence="1">Involved in the biosynthesis of the siderophore enterobactin (enterochelin), which is a macrocyclic trimeric lactone of N-(2,3-dihydroxybenzoyl)-serine. The serine trilactone serves as a scaffolding for the three catechol functionalities that provide hexadentate coordination for the tightly ligated iron(2+) atoms. Plays an essential role in the assembly of the enterobactin by catalyzing the transfer of the 4'-phosphopantetheine (Ppant) moiety from coenzyme A to the apo-domains of both EntB (ArCP domain) and EntF (PCP domain) to yield their holo-forms which make them competent for the activation of 2,3-dihydroxybenzoate (DHB) and L-serine, respectively.</text>
</comment>
<evidence type="ECO:0000256" key="3">
    <source>
        <dbReference type="ARBA" id="ARBA00008342"/>
    </source>
</evidence>
<comment type="similarity">
    <text evidence="3">Belongs to the P-Pant transferase superfamily. EntD family.</text>
</comment>
<evidence type="ECO:0000256" key="9">
    <source>
        <dbReference type="ARBA" id="ARBA00031996"/>
    </source>
</evidence>
<organism evidence="16">
    <name type="scientific">Klebsiella oxytoca</name>
    <dbReference type="NCBI Taxonomy" id="571"/>
    <lineage>
        <taxon>Bacteria</taxon>
        <taxon>Pseudomonadati</taxon>
        <taxon>Pseudomonadota</taxon>
        <taxon>Gammaproteobacteria</taxon>
        <taxon>Enterobacterales</taxon>
        <taxon>Enterobacteriaceae</taxon>
        <taxon>Klebsiella/Raoultella group</taxon>
        <taxon>Klebsiella</taxon>
    </lineage>
</organism>
<dbReference type="EMBL" id="CACRTM010000032">
    <property type="protein sequence ID" value="VYU66904.1"/>
    <property type="molecule type" value="Genomic_DNA"/>
</dbReference>
<evidence type="ECO:0000256" key="13">
    <source>
        <dbReference type="PIRSR" id="PIRSR603542-2"/>
    </source>
</evidence>
<feature type="binding site" evidence="12">
    <location>
        <position position="156"/>
    </location>
    <ligand>
        <name>CoA</name>
        <dbReference type="ChEBI" id="CHEBI:57287"/>
    </ligand>
</feature>
<feature type="binding site" evidence="13">
    <location>
        <position position="109"/>
    </location>
    <ligand>
        <name>Mg(2+)</name>
        <dbReference type="ChEBI" id="CHEBI:18420"/>
    </ligand>
</feature>
<evidence type="ECO:0000259" key="14">
    <source>
        <dbReference type="Pfam" id="PF01648"/>
    </source>
</evidence>
<keyword evidence="6 16" id="KW-0808">Transferase</keyword>
<evidence type="ECO:0000256" key="8">
    <source>
        <dbReference type="ARBA" id="ARBA00029894"/>
    </source>
</evidence>
<feature type="binding site" evidence="12">
    <location>
        <begin position="89"/>
        <end position="90"/>
    </location>
    <ligand>
        <name>CoA</name>
        <dbReference type="ChEBI" id="CHEBI:57287"/>
    </ligand>
</feature>
<feature type="domain" description="4'-phosphopantetheinyl transferase" evidence="14">
    <location>
        <begin position="103"/>
        <end position="205"/>
    </location>
</feature>
<feature type="domain" description="4'-phosphopantetheinyl transferase N-terminal" evidence="15">
    <location>
        <begin position="40"/>
        <end position="100"/>
    </location>
</feature>
<proteinExistence type="inferred from homology"/>
<feature type="binding site" evidence="12">
    <location>
        <position position="54"/>
    </location>
    <ligand>
        <name>CoA</name>
        <dbReference type="ChEBI" id="CHEBI:57287"/>
    </ligand>
</feature>
<dbReference type="SUPFAM" id="SSF56214">
    <property type="entry name" value="4'-phosphopantetheinyl transferase"/>
    <property type="match status" value="1"/>
</dbReference>
<dbReference type="NCBIfam" id="NF007604">
    <property type="entry name" value="PRK10251.1"/>
    <property type="match status" value="1"/>
</dbReference>
<comment type="cofactor">
    <cofactor evidence="13">
        <name>Mg(2+)</name>
        <dbReference type="ChEBI" id="CHEBI:18420"/>
    </cofactor>
</comment>
<dbReference type="Gene3D" id="3.90.470.20">
    <property type="entry name" value="4'-phosphopantetheinyl transferase domain"/>
    <property type="match status" value="1"/>
</dbReference>
<evidence type="ECO:0000313" key="16">
    <source>
        <dbReference type="EMBL" id="VYU66904.1"/>
    </source>
</evidence>
<dbReference type="InterPro" id="IPR037143">
    <property type="entry name" value="4-PPantetheinyl_Trfase_dom_sf"/>
</dbReference>
<feature type="binding site" evidence="12">
    <location>
        <position position="107"/>
    </location>
    <ligand>
        <name>CoA</name>
        <dbReference type="ChEBI" id="CHEBI:57287"/>
    </ligand>
</feature>
<evidence type="ECO:0000256" key="2">
    <source>
        <dbReference type="ARBA" id="ARBA00004993"/>
    </source>
</evidence>